<dbReference type="AlphaFoldDB" id="A0A4C1VMI0"/>
<evidence type="ECO:0000313" key="1">
    <source>
        <dbReference type="EMBL" id="GBP39622.1"/>
    </source>
</evidence>
<sequence>MSNSAKVGGSACSCVGRVPRLVQSKQTRTAQGLYSSAGRATQVVTNSTNANALTIRSHQKINGMDYDRFNGLSGFKNLQTGYEPHRQNCEHDARAS</sequence>
<keyword evidence="2" id="KW-1185">Reference proteome</keyword>
<reference evidence="1 2" key="1">
    <citation type="journal article" date="2019" name="Commun. Biol.">
        <title>The bagworm genome reveals a unique fibroin gene that provides high tensile strength.</title>
        <authorList>
            <person name="Kono N."/>
            <person name="Nakamura H."/>
            <person name="Ohtoshi R."/>
            <person name="Tomita M."/>
            <person name="Numata K."/>
            <person name="Arakawa K."/>
        </authorList>
    </citation>
    <scope>NUCLEOTIDE SEQUENCE [LARGE SCALE GENOMIC DNA]</scope>
</reference>
<proteinExistence type="predicted"/>
<comment type="caution">
    <text evidence="1">The sequence shown here is derived from an EMBL/GenBank/DDBJ whole genome shotgun (WGS) entry which is preliminary data.</text>
</comment>
<organism evidence="1 2">
    <name type="scientific">Eumeta variegata</name>
    <name type="common">Bagworm moth</name>
    <name type="synonym">Eumeta japonica</name>
    <dbReference type="NCBI Taxonomy" id="151549"/>
    <lineage>
        <taxon>Eukaryota</taxon>
        <taxon>Metazoa</taxon>
        <taxon>Ecdysozoa</taxon>
        <taxon>Arthropoda</taxon>
        <taxon>Hexapoda</taxon>
        <taxon>Insecta</taxon>
        <taxon>Pterygota</taxon>
        <taxon>Neoptera</taxon>
        <taxon>Endopterygota</taxon>
        <taxon>Lepidoptera</taxon>
        <taxon>Glossata</taxon>
        <taxon>Ditrysia</taxon>
        <taxon>Tineoidea</taxon>
        <taxon>Psychidae</taxon>
        <taxon>Oiketicinae</taxon>
        <taxon>Eumeta</taxon>
    </lineage>
</organism>
<evidence type="ECO:0000313" key="2">
    <source>
        <dbReference type="Proteomes" id="UP000299102"/>
    </source>
</evidence>
<accession>A0A4C1VMI0</accession>
<dbReference type="EMBL" id="BGZK01000369">
    <property type="protein sequence ID" value="GBP39622.1"/>
    <property type="molecule type" value="Genomic_DNA"/>
</dbReference>
<gene>
    <name evidence="1" type="ORF">EVAR_25445_1</name>
</gene>
<protein>
    <submittedName>
        <fullName evidence="1">Uncharacterized protein</fullName>
    </submittedName>
</protein>
<dbReference type="Proteomes" id="UP000299102">
    <property type="component" value="Unassembled WGS sequence"/>
</dbReference>
<name>A0A4C1VMI0_EUMVA</name>